<name>A0A4V1AWF6_9GAMM</name>
<dbReference type="SUPFAM" id="SSF54631">
    <property type="entry name" value="CBS-domain pair"/>
    <property type="match status" value="1"/>
</dbReference>
<reference evidence="11 12" key="1">
    <citation type="submission" date="2019-03" db="EMBL/GenBank/DDBJ databases">
        <title>The genome sequence of Nitrosococcus wardiae strain D1FHST reveals the archetypal metabolic capacity of ammonia-oxidizing Gammaproteobacteria.</title>
        <authorList>
            <person name="Wang L."/>
            <person name="Lim C.K."/>
            <person name="Hanson T.E."/>
            <person name="Dang H."/>
            <person name="Klotz M.G."/>
        </authorList>
    </citation>
    <scope>NUCLEOTIDE SEQUENCE [LARGE SCALE GENOMIC DNA]</scope>
    <source>
        <strain evidence="11 12">D1FHS</strain>
    </source>
</reference>
<dbReference type="InterPro" id="IPR014743">
    <property type="entry name" value="Cl-channel_core"/>
</dbReference>
<feature type="transmembrane region" description="Helical" evidence="10">
    <location>
        <begin position="32"/>
        <end position="54"/>
    </location>
</feature>
<evidence type="ECO:0000256" key="2">
    <source>
        <dbReference type="ARBA" id="ARBA00022448"/>
    </source>
</evidence>
<dbReference type="EMBL" id="CP038033">
    <property type="protein sequence ID" value="QBQ56465.1"/>
    <property type="molecule type" value="Genomic_DNA"/>
</dbReference>
<dbReference type="InterPro" id="IPR046342">
    <property type="entry name" value="CBS_dom_sf"/>
</dbReference>
<evidence type="ECO:0000256" key="10">
    <source>
        <dbReference type="SAM" id="Phobius"/>
    </source>
</evidence>
<evidence type="ECO:0000313" key="12">
    <source>
        <dbReference type="Proteomes" id="UP000294325"/>
    </source>
</evidence>
<feature type="transmembrane region" description="Helical" evidence="10">
    <location>
        <begin position="277"/>
        <end position="296"/>
    </location>
</feature>
<dbReference type="PANTHER" id="PTHR43427">
    <property type="entry name" value="CHLORIDE CHANNEL PROTEIN CLC-E"/>
    <property type="match status" value="1"/>
</dbReference>
<evidence type="ECO:0000256" key="8">
    <source>
        <dbReference type="ARBA" id="ARBA00023214"/>
    </source>
</evidence>
<feature type="transmembrane region" description="Helical" evidence="10">
    <location>
        <begin position="204"/>
        <end position="225"/>
    </location>
</feature>
<gene>
    <name evidence="11" type="ORF">E3U44_05870</name>
</gene>
<keyword evidence="4 10" id="KW-1133">Transmembrane helix</keyword>
<feature type="transmembrane region" description="Helical" evidence="10">
    <location>
        <begin position="75"/>
        <end position="92"/>
    </location>
</feature>
<evidence type="ECO:0000256" key="5">
    <source>
        <dbReference type="ARBA" id="ARBA00023065"/>
    </source>
</evidence>
<dbReference type="Pfam" id="PF00654">
    <property type="entry name" value="Voltage_CLC"/>
    <property type="match status" value="1"/>
</dbReference>
<keyword evidence="6 10" id="KW-0472">Membrane</keyword>
<dbReference type="Gene3D" id="1.10.3080.10">
    <property type="entry name" value="Clc chloride channel"/>
    <property type="match status" value="1"/>
</dbReference>
<dbReference type="Proteomes" id="UP000294325">
    <property type="component" value="Chromosome"/>
</dbReference>
<evidence type="ECO:0000256" key="6">
    <source>
        <dbReference type="ARBA" id="ARBA00023136"/>
    </source>
</evidence>
<dbReference type="GO" id="GO:0034707">
    <property type="term" value="C:chloride channel complex"/>
    <property type="evidence" value="ECO:0007669"/>
    <property type="project" value="UniProtKB-KW"/>
</dbReference>
<evidence type="ECO:0000256" key="7">
    <source>
        <dbReference type="ARBA" id="ARBA00023173"/>
    </source>
</evidence>
<keyword evidence="5" id="KW-0406">Ion transport</keyword>
<keyword evidence="2" id="KW-0813">Transport</keyword>
<dbReference type="SUPFAM" id="SSF81340">
    <property type="entry name" value="Clc chloride channel"/>
    <property type="match status" value="1"/>
</dbReference>
<evidence type="ECO:0000256" key="9">
    <source>
        <dbReference type="ARBA" id="ARBA00023303"/>
    </source>
</evidence>
<dbReference type="PANTHER" id="PTHR43427:SF6">
    <property type="entry name" value="CHLORIDE CHANNEL PROTEIN CLC-E"/>
    <property type="match status" value="1"/>
</dbReference>
<dbReference type="GO" id="GO:0005254">
    <property type="term" value="F:chloride channel activity"/>
    <property type="evidence" value="ECO:0007669"/>
    <property type="project" value="UniProtKB-KW"/>
</dbReference>
<comment type="subcellular location">
    <subcellularLocation>
        <location evidence="1">Membrane</location>
        <topology evidence="1">Multi-pass membrane protein</topology>
    </subcellularLocation>
</comment>
<feature type="transmembrane region" description="Helical" evidence="10">
    <location>
        <begin position="372"/>
        <end position="399"/>
    </location>
</feature>
<dbReference type="AlphaFoldDB" id="A0A4V1AWF6"/>
<dbReference type="InterPro" id="IPR001807">
    <property type="entry name" value="ClC"/>
</dbReference>
<feature type="transmembrane region" description="Helical" evidence="10">
    <location>
        <begin position="245"/>
        <end position="265"/>
    </location>
</feature>
<keyword evidence="7" id="KW-0869">Chloride channel</keyword>
<feature type="transmembrane region" description="Helical" evidence="10">
    <location>
        <begin position="308"/>
        <end position="329"/>
    </location>
</feature>
<evidence type="ECO:0000256" key="4">
    <source>
        <dbReference type="ARBA" id="ARBA00022989"/>
    </source>
</evidence>
<dbReference type="OrthoDB" id="9767361at2"/>
<evidence type="ECO:0000313" key="11">
    <source>
        <dbReference type="EMBL" id="QBQ56465.1"/>
    </source>
</evidence>
<evidence type="ECO:0000256" key="1">
    <source>
        <dbReference type="ARBA" id="ARBA00004141"/>
    </source>
</evidence>
<feature type="transmembrane region" description="Helical" evidence="10">
    <location>
        <begin position="341"/>
        <end position="366"/>
    </location>
</feature>
<keyword evidence="3 10" id="KW-0812">Transmembrane</keyword>
<dbReference type="InterPro" id="IPR050368">
    <property type="entry name" value="ClC-type_chloride_channel"/>
</dbReference>
<dbReference type="CDD" id="cd00400">
    <property type="entry name" value="Voltage_gated_ClC"/>
    <property type="match status" value="1"/>
</dbReference>
<proteinExistence type="predicted"/>
<protein>
    <submittedName>
        <fullName evidence="11">Chloride channel protein</fullName>
    </submittedName>
</protein>
<sequence>MTGFSLSALFSPKATLENLRIRVASVEALPQLSLLGLLAGLLAGTVTVAFRLAVDIDQTALLPSHQVDDFESLNWIGRLLLPTLGGLGIGLLQEIAHTYRTVGVVHVLERIAYYQGRLPWRNALQQFVTAALSIIYGHSVGREGPSVHLGAASGSLLGQWLELPNNALRTLVACGIAAAIAASFNTPLAGVIFSMEVIMMQYQLAGVAPIILAAVVGAAIAWAVFGPSPAFSVPPTEMQSLLDLPYLVLIGLVVGILAATYNWLLRFFSRLGNSRPVWQRCTAAGLLVGLCGIAVPEIMGLGYDTVNAALLGQLGLGTLVAITTLKLFATTACVGLGIPGGLIGPTLVIGTAAGGALGIIGTALLPQEASPLALYAMVGMAAMMSATLQAPLAALMALVELTADPHILFPGMLAVVVANLGAKELFHQEALFLMLLRTRGLDYHYAPTALKLRQTGVASVMDRRFVELPVTIDRKTMAQALAKNPRWVVVKQDFRPISVIQAADVARALSEESLDLLDLMEIPAAREDIRPIPFHATLQEALEILDTSHANMLYVERRIGPTSTRIYGVLSRQDIESYYG</sequence>
<dbReference type="KEGG" id="nwr:E3U44_05870"/>
<evidence type="ECO:0000256" key="3">
    <source>
        <dbReference type="ARBA" id="ARBA00022692"/>
    </source>
</evidence>
<dbReference type="PRINTS" id="PR00762">
    <property type="entry name" value="CLCHANNEL"/>
</dbReference>
<keyword evidence="12" id="KW-1185">Reference proteome</keyword>
<feature type="transmembrane region" description="Helical" evidence="10">
    <location>
        <begin position="170"/>
        <end position="192"/>
    </location>
</feature>
<organism evidence="11 12">
    <name type="scientific">Nitrosococcus wardiae</name>
    <dbReference type="NCBI Taxonomy" id="1814290"/>
    <lineage>
        <taxon>Bacteria</taxon>
        <taxon>Pseudomonadati</taxon>
        <taxon>Pseudomonadota</taxon>
        <taxon>Gammaproteobacteria</taxon>
        <taxon>Chromatiales</taxon>
        <taxon>Chromatiaceae</taxon>
        <taxon>Nitrosococcus</taxon>
    </lineage>
</organism>
<accession>A0A4V1AWF6</accession>
<keyword evidence="8" id="KW-0868">Chloride</keyword>
<keyword evidence="9" id="KW-0407">Ion channel</keyword>